<dbReference type="GO" id="GO:0030234">
    <property type="term" value="F:enzyme regulator activity"/>
    <property type="evidence" value="ECO:0007669"/>
    <property type="project" value="TreeGrafter"/>
</dbReference>
<dbReference type="GO" id="GO:0017109">
    <property type="term" value="C:glutamate-cysteine ligase complex"/>
    <property type="evidence" value="ECO:0007669"/>
    <property type="project" value="TreeGrafter"/>
</dbReference>
<dbReference type="GO" id="GO:0006750">
    <property type="term" value="P:glutathione biosynthetic process"/>
    <property type="evidence" value="ECO:0007669"/>
    <property type="project" value="UniProtKB-UniPathway"/>
</dbReference>
<dbReference type="InterPro" id="IPR036812">
    <property type="entry name" value="NAD(P)_OxRdtase_dom_sf"/>
</dbReference>
<comment type="caution">
    <text evidence="10">The sequence shown here is derived from an EMBL/GenBank/DDBJ whole genome shotgun (WGS) entry which is preliminary data.</text>
</comment>
<gene>
    <name evidence="10" type="ORF">INT47_010566</name>
</gene>
<evidence type="ECO:0000256" key="6">
    <source>
        <dbReference type="ARBA" id="ARBA00031154"/>
    </source>
</evidence>
<dbReference type="SUPFAM" id="SSF51430">
    <property type="entry name" value="NAD(P)-linked oxidoreductase"/>
    <property type="match status" value="1"/>
</dbReference>
<feature type="domain" description="NADP-dependent oxidoreductase" evidence="9">
    <location>
        <begin position="87"/>
        <end position="213"/>
    </location>
</feature>
<dbReference type="OrthoDB" id="5596051at2759"/>
<dbReference type="Gene3D" id="3.20.20.100">
    <property type="entry name" value="NADP-dependent oxidoreductase domain"/>
    <property type="match status" value="1"/>
</dbReference>
<evidence type="ECO:0000256" key="7">
    <source>
        <dbReference type="ARBA" id="ARBA00031732"/>
    </source>
</evidence>
<dbReference type="GO" id="GO:0035226">
    <property type="term" value="F:glutamate-cysteine ligase catalytic subunit binding"/>
    <property type="evidence" value="ECO:0007669"/>
    <property type="project" value="InterPro"/>
</dbReference>
<dbReference type="Proteomes" id="UP000603453">
    <property type="component" value="Unassembled WGS sequence"/>
</dbReference>
<keyword evidence="11" id="KW-1185">Reference proteome</keyword>
<evidence type="ECO:0000256" key="3">
    <source>
        <dbReference type="ARBA" id="ARBA00011532"/>
    </source>
</evidence>
<comment type="pathway">
    <text evidence="1">Sulfur metabolism; glutathione biosynthesis; glutathione from L-cysteine and L-glutamate: step 1/2.</text>
</comment>
<evidence type="ECO:0000313" key="10">
    <source>
        <dbReference type="EMBL" id="KAG2198780.1"/>
    </source>
</evidence>
<dbReference type="InterPro" id="IPR023210">
    <property type="entry name" value="NADP_OxRdtase_dom"/>
</dbReference>
<name>A0A8H7QVY2_9FUNG</name>
<evidence type="ECO:0000313" key="11">
    <source>
        <dbReference type="Proteomes" id="UP000603453"/>
    </source>
</evidence>
<evidence type="ECO:0000259" key="9">
    <source>
        <dbReference type="Pfam" id="PF00248"/>
    </source>
</evidence>
<comment type="similarity">
    <text evidence="2">Belongs to the aldo/keto reductase family. Glutamate--cysteine ligase light chain subfamily.</text>
</comment>
<evidence type="ECO:0000256" key="1">
    <source>
        <dbReference type="ARBA" id="ARBA00005006"/>
    </source>
</evidence>
<reference evidence="10" key="1">
    <citation type="submission" date="2020-12" db="EMBL/GenBank/DDBJ databases">
        <title>Metabolic potential, ecology and presence of endohyphal bacteria is reflected in genomic diversity of Mucoromycotina.</title>
        <authorList>
            <person name="Muszewska A."/>
            <person name="Okrasinska A."/>
            <person name="Steczkiewicz K."/>
            <person name="Drgas O."/>
            <person name="Orlowska M."/>
            <person name="Perlinska-Lenart U."/>
            <person name="Aleksandrzak-Piekarczyk T."/>
            <person name="Szatraj K."/>
            <person name="Zielenkiewicz U."/>
            <person name="Pilsyk S."/>
            <person name="Malc E."/>
            <person name="Mieczkowski P."/>
            <person name="Kruszewska J.S."/>
            <person name="Biernat P."/>
            <person name="Pawlowska J."/>
        </authorList>
    </citation>
    <scope>NUCLEOTIDE SEQUENCE</scope>
    <source>
        <strain evidence="10">WA0000017839</strain>
    </source>
</reference>
<comment type="subunit">
    <text evidence="3">Heterodimer of a catalytic heavy chain and a regulatory light chain.</text>
</comment>
<evidence type="ECO:0000256" key="2">
    <source>
        <dbReference type="ARBA" id="ARBA00008612"/>
    </source>
</evidence>
<dbReference type="AlphaFoldDB" id="A0A8H7QVY2"/>
<dbReference type="InterPro" id="IPR032963">
    <property type="entry name" value="Gclm"/>
</dbReference>
<evidence type="ECO:0000256" key="5">
    <source>
        <dbReference type="ARBA" id="ARBA00030406"/>
    </source>
</evidence>
<dbReference type="PANTHER" id="PTHR13295">
    <property type="entry name" value="GLUTAMATE CYSTEINE LIGASE REGULATORY SUBUNIT"/>
    <property type="match status" value="1"/>
</dbReference>
<sequence>MPSQHSPKTFSVPEFKQLVLYTGNVMRTTTTVGNSFWNKKSNAELVQAIADTLDTSLLNIEKPSFRYYTETELLEVPDLRLSSRIHPNDRDNVEVTAKLFCLDRCNGSLIEKAIGHLLQLLDVKSIDTFITSFDPEERPEVIDKAWKDLEEYHGKGIVQKLGVSDFDLSSMTEFLNKKDLVVKPSVDQVHVDQCCSLPQDLIKLGKQHGIEITFNGDTTEILTTEALSTLLNKHGLVKDTTNVKPRWVLKYDVFFKSRSVVADKGYIVVGDVVN</sequence>
<organism evidence="10 11">
    <name type="scientific">Mucor saturninus</name>
    <dbReference type="NCBI Taxonomy" id="64648"/>
    <lineage>
        <taxon>Eukaryota</taxon>
        <taxon>Fungi</taxon>
        <taxon>Fungi incertae sedis</taxon>
        <taxon>Mucoromycota</taxon>
        <taxon>Mucoromycotina</taxon>
        <taxon>Mucoromycetes</taxon>
        <taxon>Mucorales</taxon>
        <taxon>Mucorineae</taxon>
        <taxon>Mucoraceae</taxon>
        <taxon>Mucor</taxon>
    </lineage>
</organism>
<protein>
    <recommendedName>
        <fullName evidence="7">GCS light chain</fullName>
    </recommendedName>
    <alternativeName>
        <fullName evidence="5">Gamma-ECS regulatory subunit</fullName>
    </alternativeName>
    <alternativeName>
        <fullName evidence="8">Gamma-glutamylcysteine synthetase regulatory subunit</fullName>
    </alternativeName>
    <alternativeName>
        <fullName evidence="6">Glutamate--cysteine ligase modifier subunit</fullName>
    </alternativeName>
</protein>
<dbReference type="EMBL" id="JAEPRD010000105">
    <property type="protein sequence ID" value="KAG2198780.1"/>
    <property type="molecule type" value="Genomic_DNA"/>
</dbReference>
<evidence type="ECO:0000256" key="4">
    <source>
        <dbReference type="ARBA" id="ARBA00022684"/>
    </source>
</evidence>
<evidence type="ECO:0000256" key="8">
    <source>
        <dbReference type="ARBA" id="ARBA00032926"/>
    </source>
</evidence>
<dbReference type="PANTHER" id="PTHR13295:SF4">
    <property type="entry name" value="GLUTAMATE--CYSTEINE LIGASE REGULATORY SUBUNIT"/>
    <property type="match status" value="1"/>
</dbReference>
<proteinExistence type="inferred from homology"/>
<keyword evidence="4" id="KW-0317">Glutathione biosynthesis</keyword>
<dbReference type="UniPathway" id="UPA00142">
    <property type="reaction ID" value="UER00209"/>
</dbReference>
<dbReference type="Pfam" id="PF00248">
    <property type="entry name" value="Aldo_ket_red"/>
    <property type="match status" value="1"/>
</dbReference>
<accession>A0A8H7QVY2</accession>